<dbReference type="SFLD" id="SFLDS00003">
    <property type="entry name" value="Haloacid_Dehalogenase"/>
    <property type="match status" value="1"/>
</dbReference>
<dbReference type="PRINTS" id="PR00119">
    <property type="entry name" value="CATATPASE"/>
</dbReference>
<feature type="domain" description="Cation-transporting P-type ATPase N-terminal" evidence="9">
    <location>
        <begin position="3"/>
        <end position="64"/>
    </location>
</feature>
<dbReference type="RefSeq" id="WP_158351911.1">
    <property type="nucleotide sequence ID" value="NZ_JAHQCX010000022.1"/>
</dbReference>
<accession>A0ABS6KDZ4</accession>
<dbReference type="InterPro" id="IPR001757">
    <property type="entry name" value="P_typ_ATPase"/>
</dbReference>
<keyword evidence="3" id="KW-0547">Nucleotide-binding</keyword>
<evidence type="ECO:0000313" key="11">
    <source>
        <dbReference type="Proteomes" id="UP001314681"/>
    </source>
</evidence>
<dbReference type="PANTHER" id="PTHR42861">
    <property type="entry name" value="CALCIUM-TRANSPORTING ATPASE"/>
    <property type="match status" value="1"/>
</dbReference>
<keyword evidence="5" id="KW-1278">Translocase</keyword>
<dbReference type="NCBIfam" id="TIGR01494">
    <property type="entry name" value="ATPase_P-type"/>
    <property type="match status" value="2"/>
</dbReference>
<comment type="subcellular location">
    <subcellularLocation>
        <location evidence="1">Membrane</location>
        <topology evidence="1">Multi-pass membrane protein</topology>
    </subcellularLocation>
</comment>
<dbReference type="Pfam" id="PF00689">
    <property type="entry name" value="Cation_ATPase_C"/>
    <property type="match status" value="1"/>
</dbReference>
<feature type="transmembrane region" description="Helical" evidence="8">
    <location>
        <begin position="228"/>
        <end position="249"/>
    </location>
</feature>
<reference evidence="10 11" key="1">
    <citation type="submission" date="2021-06" db="EMBL/GenBank/DDBJ databases">
        <title>Description of novel taxa of the family Lachnospiraceae.</title>
        <authorList>
            <person name="Chaplin A.V."/>
            <person name="Sokolova S.R."/>
            <person name="Pikina A.P."/>
            <person name="Korzhanova M."/>
            <person name="Belova V."/>
            <person name="Korostin D."/>
            <person name="Efimov B.A."/>
        </authorList>
    </citation>
    <scope>NUCLEOTIDE SEQUENCE [LARGE SCALE GENOMIC DNA]</scope>
    <source>
        <strain evidence="10 11">ASD4241</strain>
    </source>
</reference>
<name>A0ABS6KDZ4_9FIRM</name>
<dbReference type="SUPFAM" id="SSF81653">
    <property type="entry name" value="Calcium ATPase, transduction domain A"/>
    <property type="match status" value="1"/>
</dbReference>
<dbReference type="Pfam" id="PF00702">
    <property type="entry name" value="Hydrolase"/>
    <property type="match status" value="1"/>
</dbReference>
<dbReference type="SUPFAM" id="SSF81665">
    <property type="entry name" value="Calcium ATPase, transmembrane domain M"/>
    <property type="match status" value="1"/>
</dbReference>
<evidence type="ECO:0000256" key="5">
    <source>
        <dbReference type="ARBA" id="ARBA00022967"/>
    </source>
</evidence>
<feature type="transmembrane region" description="Helical" evidence="8">
    <location>
        <begin position="660"/>
        <end position="683"/>
    </location>
</feature>
<dbReference type="EMBL" id="JAHQCX010000022">
    <property type="protein sequence ID" value="MBU9728708.1"/>
    <property type="molecule type" value="Genomic_DNA"/>
</dbReference>
<dbReference type="SFLD" id="SFLDF00027">
    <property type="entry name" value="p-type_atpase"/>
    <property type="match status" value="1"/>
</dbReference>
<dbReference type="InterPro" id="IPR023214">
    <property type="entry name" value="HAD_sf"/>
</dbReference>
<dbReference type="InterPro" id="IPR006068">
    <property type="entry name" value="ATPase_P-typ_cation-transptr_C"/>
</dbReference>
<evidence type="ECO:0000313" key="10">
    <source>
        <dbReference type="EMBL" id="MBU9728708.1"/>
    </source>
</evidence>
<feature type="transmembrane region" description="Helical" evidence="8">
    <location>
        <begin position="68"/>
        <end position="84"/>
    </location>
</feature>
<evidence type="ECO:0000256" key="2">
    <source>
        <dbReference type="ARBA" id="ARBA00022692"/>
    </source>
</evidence>
<evidence type="ECO:0000256" key="1">
    <source>
        <dbReference type="ARBA" id="ARBA00004141"/>
    </source>
</evidence>
<dbReference type="Gene3D" id="1.20.1110.10">
    <property type="entry name" value="Calcium-transporting ATPase, transmembrane domain"/>
    <property type="match status" value="2"/>
</dbReference>
<dbReference type="Gene3D" id="3.40.1110.10">
    <property type="entry name" value="Calcium-transporting ATPase, cytoplasmic domain N"/>
    <property type="match status" value="2"/>
</dbReference>
<evidence type="ECO:0000256" key="4">
    <source>
        <dbReference type="ARBA" id="ARBA00022840"/>
    </source>
</evidence>
<dbReference type="InterPro" id="IPR008250">
    <property type="entry name" value="ATPase_P-typ_transduc_dom_A_sf"/>
</dbReference>
<dbReference type="InterPro" id="IPR059000">
    <property type="entry name" value="ATPase_P-type_domA"/>
</dbReference>
<dbReference type="SUPFAM" id="SSF81660">
    <property type="entry name" value="Metal cation-transporting ATPase, ATP-binding domain N"/>
    <property type="match status" value="1"/>
</dbReference>
<keyword evidence="7 8" id="KW-0472">Membrane</keyword>
<protein>
    <submittedName>
        <fullName evidence="10">Cation-translocating P-type ATPase</fullName>
    </submittedName>
</protein>
<feature type="transmembrane region" description="Helical" evidence="8">
    <location>
        <begin position="40"/>
        <end position="62"/>
    </location>
</feature>
<dbReference type="Gene3D" id="2.70.150.10">
    <property type="entry name" value="Calcium-transporting ATPase, cytoplasmic transduction domain A"/>
    <property type="match status" value="1"/>
</dbReference>
<evidence type="ECO:0000256" key="8">
    <source>
        <dbReference type="SAM" id="Phobius"/>
    </source>
</evidence>
<feature type="transmembrane region" description="Helical" evidence="8">
    <location>
        <begin position="810"/>
        <end position="831"/>
    </location>
</feature>
<feature type="transmembrane region" description="Helical" evidence="8">
    <location>
        <begin position="779"/>
        <end position="798"/>
    </location>
</feature>
<comment type="caution">
    <text evidence="10">The sequence shown here is derived from an EMBL/GenBank/DDBJ whole genome shotgun (WGS) entry which is preliminary data.</text>
</comment>
<dbReference type="Pfam" id="PF00690">
    <property type="entry name" value="Cation_ATPase_N"/>
    <property type="match status" value="1"/>
</dbReference>
<dbReference type="SUPFAM" id="SSF56784">
    <property type="entry name" value="HAD-like"/>
    <property type="match status" value="1"/>
</dbReference>
<dbReference type="SFLD" id="SFLDG00002">
    <property type="entry name" value="C1.7:_P-type_atpase_like"/>
    <property type="match status" value="1"/>
</dbReference>
<feature type="transmembrane region" description="Helical" evidence="8">
    <location>
        <begin position="633"/>
        <end position="654"/>
    </location>
</feature>
<dbReference type="Gene3D" id="3.40.50.1000">
    <property type="entry name" value="HAD superfamily/HAD-like"/>
    <property type="match status" value="2"/>
</dbReference>
<evidence type="ECO:0000256" key="6">
    <source>
        <dbReference type="ARBA" id="ARBA00022989"/>
    </source>
</evidence>
<dbReference type="Pfam" id="PF00122">
    <property type="entry name" value="E1-E2_ATPase"/>
    <property type="match status" value="1"/>
</dbReference>
<keyword evidence="2 8" id="KW-0812">Transmembrane</keyword>
<evidence type="ECO:0000259" key="9">
    <source>
        <dbReference type="SMART" id="SM00831"/>
    </source>
</evidence>
<evidence type="ECO:0000256" key="3">
    <source>
        <dbReference type="ARBA" id="ARBA00022741"/>
    </source>
</evidence>
<keyword evidence="11" id="KW-1185">Reference proteome</keyword>
<dbReference type="InterPro" id="IPR036412">
    <property type="entry name" value="HAD-like_sf"/>
</dbReference>
<feature type="transmembrane region" description="Helical" evidence="8">
    <location>
        <begin position="704"/>
        <end position="729"/>
    </location>
</feature>
<dbReference type="SMART" id="SM00831">
    <property type="entry name" value="Cation_ATPase_N"/>
    <property type="match status" value="1"/>
</dbReference>
<dbReference type="PRINTS" id="PR00120">
    <property type="entry name" value="HATPASE"/>
</dbReference>
<evidence type="ECO:0000256" key="7">
    <source>
        <dbReference type="ARBA" id="ARBA00023136"/>
    </source>
</evidence>
<dbReference type="InterPro" id="IPR023299">
    <property type="entry name" value="ATPase_P-typ_cyto_dom_N"/>
</dbReference>
<dbReference type="InterPro" id="IPR023298">
    <property type="entry name" value="ATPase_P-typ_TM_dom_sf"/>
</dbReference>
<proteinExistence type="predicted"/>
<sequence>MTNEKQNMAGLSTAQARQLQNKYGKNELTPQKKESFIQKAFHIICEPMFLLLIVAAIIYFFLGEPRDGAIMLVFVIGMISIDVIQEWKTDKTLNALKDLSAPHIKVIRDGEEQTIASADLVPGDLMLIYEGVKIPADGVVIKCNDLCVDESSLTGEAEGVWKVNTDAAPEYTDYWRKDYCYAGTLVMQGTAYVQIDKIGASTEYGKIGANIATAPEEKTPLQKQTGSLVKTCAGIAAVLFALVGVFTYLNIPDHIFKDRIIESILSGVTLAMAMIPEEFPVILTVFLSMGAWRLAKKNSLVRKLPCVETLGAVSVLCVDKTGTITMNQMTVQDTWATNGDEKSLVTVMGMGCETDAYDPMEKAMLAYCEKNGISHDELFGGELITEYPFTNELKMMGHIWRKDGKIIIAAKGSPERILTICAMSDAEKTEFEKKINELSSNGLRVIAVATATPQTDKDIPAKITDCSLTLLGLVGLADPPRESVKADIAVCNKAGIRVVMITGDNGVTAASIAKKIGMKNYDHIITGDILNNMTDDELREKVKEVSIFSRVVPEHKMRIVKAFKDNGEIVAMTGDGVNDAPALKYADIGIAMGKRGSEVSREAADLILLDDNFTTIVETVKDGRRIYNNIRKAIGYVFTIHIPIAFASLLAPILGIAPVALFLLPLHVVLLELIIDPTCSIVLERQPAERDIMERAPRNPKEKMLTPGIFIKSVLQGLVLFAASFGAYYTTLAGNEANAPVARAMGLAIIMISNLLLVQVNSSECDFAFRSVARLAKDIVMWAVNIGTIAGLIVIFYTPVAGLLKLAPLSATQLLSAAGIAAVSVLWYELVKLFKKLFGKKNGGTK</sequence>
<dbReference type="PROSITE" id="PS00154">
    <property type="entry name" value="ATPASE_E1_E2"/>
    <property type="match status" value="1"/>
</dbReference>
<organism evidence="10 11">
    <name type="scientific">Diplocloster modestus</name>
    <dbReference type="NCBI Taxonomy" id="2850322"/>
    <lineage>
        <taxon>Bacteria</taxon>
        <taxon>Bacillati</taxon>
        <taxon>Bacillota</taxon>
        <taxon>Clostridia</taxon>
        <taxon>Lachnospirales</taxon>
        <taxon>Lachnospiraceae</taxon>
        <taxon>Diplocloster</taxon>
    </lineage>
</organism>
<keyword evidence="6 8" id="KW-1133">Transmembrane helix</keyword>
<dbReference type="Proteomes" id="UP001314681">
    <property type="component" value="Unassembled WGS sequence"/>
</dbReference>
<dbReference type="InterPro" id="IPR004014">
    <property type="entry name" value="ATPase_P-typ_cation-transptr_N"/>
</dbReference>
<gene>
    <name evidence="10" type="ORF">KTH90_22205</name>
</gene>
<dbReference type="InterPro" id="IPR018303">
    <property type="entry name" value="ATPase_P-typ_P_site"/>
</dbReference>
<dbReference type="InterPro" id="IPR044492">
    <property type="entry name" value="P_typ_ATPase_HD_dom"/>
</dbReference>
<keyword evidence="4" id="KW-0067">ATP-binding</keyword>
<feature type="transmembrane region" description="Helical" evidence="8">
    <location>
        <begin position="741"/>
        <end position="758"/>
    </location>
</feature>